<dbReference type="EMBL" id="FAOP01000006">
    <property type="protein sequence ID" value="CUU06719.1"/>
    <property type="molecule type" value="Genomic_DNA"/>
</dbReference>
<reference evidence="10 11" key="2">
    <citation type="submission" date="2015-11" db="EMBL/GenBank/DDBJ databases">
        <authorList>
            <person name="Varghese N."/>
        </authorList>
    </citation>
    <scope>NUCLEOTIDE SEQUENCE [LARGE SCALE GENOMIC DNA]</scope>
    <source>
        <strain evidence="8 11">JGI-8</strain>
    </source>
</reference>
<evidence type="ECO:0000256" key="1">
    <source>
        <dbReference type="ARBA" id="ARBA00006594"/>
    </source>
</evidence>
<dbReference type="Proteomes" id="UP000182200">
    <property type="component" value="Unassembled WGS sequence"/>
</dbReference>
<dbReference type="InterPro" id="IPR002941">
    <property type="entry name" value="DNA_methylase_N4/N6"/>
</dbReference>
<keyword evidence="11" id="KW-1185">Reference proteome</keyword>
<accession>A0A0P1P0H0</accession>
<evidence type="ECO:0000256" key="2">
    <source>
        <dbReference type="ARBA" id="ARBA00011900"/>
    </source>
</evidence>
<evidence type="ECO:0000313" key="11">
    <source>
        <dbReference type="Proteomes" id="UP000182200"/>
    </source>
</evidence>
<accession>A0A0S4N8Y8</accession>
<comment type="catalytic activity">
    <reaction evidence="6">
        <text>a 2'-deoxyadenosine in DNA + S-adenosyl-L-methionine = an N(6)-methyl-2'-deoxyadenosine in DNA + S-adenosyl-L-homocysteine + H(+)</text>
        <dbReference type="Rhea" id="RHEA:15197"/>
        <dbReference type="Rhea" id="RHEA-COMP:12418"/>
        <dbReference type="Rhea" id="RHEA-COMP:12419"/>
        <dbReference type="ChEBI" id="CHEBI:15378"/>
        <dbReference type="ChEBI" id="CHEBI:57856"/>
        <dbReference type="ChEBI" id="CHEBI:59789"/>
        <dbReference type="ChEBI" id="CHEBI:90615"/>
        <dbReference type="ChEBI" id="CHEBI:90616"/>
        <dbReference type="EC" id="2.1.1.72"/>
    </reaction>
</comment>
<dbReference type="SUPFAM" id="SSF53335">
    <property type="entry name" value="S-adenosyl-L-methionine-dependent methyltransferases"/>
    <property type="match status" value="1"/>
</dbReference>
<dbReference type="PRINTS" id="PR00506">
    <property type="entry name" value="D21N6MTFRASE"/>
</dbReference>
<evidence type="ECO:0000313" key="9">
    <source>
        <dbReference type="EMBL" id="CUU06719.1"/>
    </source>
</evidence>
<dbReference type="InterPro" id="IPR002052">
    <property type="entry name" value="DNA_methylase_N6_adenine_CS"/>
</dbReference>
<keyword evidence="4 9" id="KW-0808">Transferase</keyword>
<accession>A0A0P1LB53</accession>
<protein>
    <recommendedName>
        <fullName evidence="2">site-specific DNA-methyltransferase (adenine-specific)</fullName>
        <ecNumber evidence="2">2.1.1.72</ecNumber>
    </recommendedName>
</protein>
<accession>A0A0P1N128</accession>
<dbReference type="Gene3D" id="3.40.50.150">
    <property type="entry name" value="Vaccinia Virus protein VP39"/>
    <property type="match status" value="1"/>
</dbReference>
<keyword evidence="3 9" id="KW-0489">Methyltransferase</keyword>
<evidence type="ECO:0000256" key="4">
    <source>
        <dbReference type="ARBA" id="ARBA00022679"/>
    </source>
</evidence>
<organism evidence="9 10">
    <name type="scientific">Candidatus Kryptonium thompsonii</name>
    <dbReference type="NCBI Taxonomy" id="1633631"/>
    <lineage>
        <taxon>Bacteria</taxon>
        <taxon>Pseudomonadati</taxon>
        <taxon>Candidatus Kryptoniota</taxon>
        <taxon>Candidatus Kryptonium</taxon>
    </lineage>
</organism>
<dbReference type="GO" id="GO:0008170">
    <property type="term" value="F:N-methyltransferase activity"/>
    <property type="evidence" value="ECO:0007669"/>
    <property type="project" value="InterPro"/>
</dbReference>
<dbReference type="OrthoDB" id="9800801at2"/>
<sequence>MEPIQKFQDLLKKLFQFEASDLDFGIYRILNYKRDKIEEFINEDLRNKVESAFAKHKEKILTNINEKYEEIKEKVVQSLGQNAFTPTGDLKEEFKNTPIGREFFSVKEQKEEAEKIDEIKLQVFNDLYNFFSRYYEEGDFVPQYRYSIKGHKYAIPYNGEEIKLYWANSEQYYIKTGLLFRDYTFKNSEYKVIFRTVEAREELGSNKATKERFFVLDDEVPVELGGKTLIVRFQYRELTNEEVKNYGVEGGSNISKQEKINEKSYENILGKIDDVRLKGLLMELKNEKPILLYQLNRFTAKNTKDYFIHKNLKKFLSEQLDYFIKAEVLDIETLEKERFLDKHITRAKVVREIGEEIIDFLSQIEDFQKRLWEKKKFVIETNYVITLDRMGSVELIERLLNHSNFGKQVEEWKALGLVDDDFDKWKVLENKLSGKELSKRYQFLPIDTKYFKDLELEILELFEDIDEALDGLLIKSENWQALNLLLNKYKEKVQTIYIDPPYNTGNDGFLYRDRFQHSSWLTMMENRLKLAKEFLRDDGVIFVSIDDNEINNLKSLMEDIFLPDNFIVNIVWKSRDSVSNDAIVSQNHNYNLTFAKNLTTIRKRIGLNNFRLPPSERGFSNPDNDPRGPWKSVHIEISGVHISEGLIYEIEDPYGNKYYPKEGACWRFAKDTFLKYVKEGRIIFDPKGRQKPRYKLYLNEILTTPTSWWDDCATTTEGTILVKSLFGKKVYTNPKPIELIIKMLKLSSAANSIILDFFAGSGTTAHAVMKLNKEDGGKRKFILVEMADYFETIIIPRLKKVAYSFNWKDGKTQDTDGISQFFKYQILEQYEDTLDNIELKENQKMLELFKDQYLLKYFLDYETRESPYLLNIEELKNPFEYKLKVNLSEVGEPKEMVIDIPETFNYLLGLKVKKIKARKDASRKYLFILGEKEGKNYAIVWREYKDNWEDEDFKKDKEFIIKELSEWNAQVVYVNGQSVLTPNFGKHQVEIRYIELEFKKLMEKNYE</sequence>
<dbReference type="GO" id="GO:0003677">
    <property type="term" value="F:DNA binding"/>
    <property type="evidence" value="ECO:0007669"/>
    <property type="project" value="InterPro"/>
</dbReference>
<dbReference type="InterPro" id="IPR029063">
    <property type="entry name" value="SAM-dependent_MTases_sf"/>
</dbReference>
<dbReference type="InterPro" id="IPR002295">
    <property type="entry name" value="N4/N6-MTase_EcoPI_Mod-like"/>
</dbReference>
<dbReference type="EC" id="2.1.1.72" evidence="2"/>
<evidence type="ECO:0000313" key="8">
    <source>
        <dbReference type="EMBL" id="CUS93890.1"/>
    </source>
</evidence>
<comment type="similarity">
    <text evidence="1">Belongs to the N(4)/N(6)-methyltransferase family.</text>
</comment>
<evidence type="ECO:0000256" key="3">
    <source>
        <dbReference type="ARBA" id="ARBA00022603"/>
    </source>
</evidence>
<dbReference type="RefSeq" id="WP_047134479.1">
    <property type="nucleotide sequence ID" value="NZ_CZVI01000040.1"/>
</dbReference>
<dbReference type="STRING" id="1633631.GCA_001442925_01585"/>
<keyword evidence="5" id="KW-0949">S-adenosyl-L-methionine</keyword>
<dbReference type="Proteomes" id="UP000182011">
    <property type="component" value="Unassembled WGS sequence"/>
</dbReference>
<feature type="domain" description="DNA methylase N-4/N-6" evidence="7">
    <location>
        <begin position="493"/>
        <end position="793"/>
    </location>
</feature>
<gene>
    <name evidence="9" type="ORF">JGI4_01590</name>
    <name evidence="8" type="ORF">JGI8_01890</name>
</gene>
<proteinExistence type="inferred from homology"/>
<evidence type="ECO:0000256" key="6">
    <source>
        <dbReference type="ARBA" id="ARBA00047942"/>
    </source>
</evidence>
<dbReference type="GO" id="GO:0032259">
    <property type="term" value="P:methylation"/>
    <property type="evidence" value="ECO:0007669"/>
    <property type="project" value="UniProtKB-KW"/>
</dbReference>
<dbReference type="Pfam" id="PF01555">
    <property type="entry name" value="N6_N4_Mtase"/>
    <property type="match status" value="1"/>
</dbReference>
<accession>A0A0P1LW66</accession>
<name>A0A0P1P0H0_9BACT</name>
<evidence type="ECO:0000259" key="7">
    <source>
        <dbReference type="Pfam" id="PF01555"/>
    </source>
</evidence>
<accession>A0A0P1MF39</accession>
<evidence type="ECO:0000256" key="5">
    <source>
        <dbReference type="ARBA" id="ARBA00022691"/>
    </source>
</evidence>
<dbReference type="EMBL" id="CZVI01000040">
    <property type="protein sequence ID" value="CUS93890.1"/>
    <property type="molecule type" value="Genomic_DNA"/>
</dbReference>
<dbReference type="GO" id="GO:0009007">
    <property type="term" value="F:site-specific DNA-methyltransferase (adenine-specific) activity"/>
    <property type="evidence" value="ECO:0007669"/>
    <property type="project" value="UniProtKB-EC"/>
</dbReference>
<reference evidence="9" key="1">
    <citation type="submission" date="2015-11" db="EMBL/GenBank/DDBJ databases">
        <authorList>
            <person name="Zhang Y."/>
            <person name="Guo Z."/>
        </authorList>
    </citation>
    <scope>NUCLEOTIDE SEQUENCE [LARGE SCALE GENOMIC DNA]</scope>
    <source>
        <strain evidence="9">JGI-4</strain>
    </source>
</reference>
<evidence type="ECO:0000313" key="10">
    <source>
        <dbReference type="Proteomes" id="UP000182011"/>
    </source>
</evidence>
<accession>A0A0P1M4H3</accession>
<dbReference type="AlphaFoldDB" id="A0A0P1P0H0"/>
<dbReference type="PROSITE" id="PS00092">
    <property type="entry name" value="N6_MTASE"/>
    <property type="match status" value="1"/>
</dbReference>